<organism evidence="1 2">
    <name type="scientific">Candidatus Yanofskybacteria bacterium RIFCSPHIGHO2_01_FULL_39_8b</name>
    <dbReference type="NCBI Taxonomy" id="1802659"/>
    <lineage>
        <taxon>Bacteria</taxon>
        <taxon>Candidatus Yanofskyibacteriota</taxon>
    </lineage>
</organism>
<accession>A0A1F8EC03</accession>
<protein>
    <recommendedName>
        <fullName evidence="3">RNA polymerase Rpb4/RPC9 core domain-containing protein</fullName>
    </recommendedName>
</protein>
<evidence type="ECO:0000313" key="2">
    <source>
        <dbReference type="Proteomes" id="UP000177594"/>
    </source>
</evidence>
<dbReference type="EMBL" id="MGIZ01000039">
    <property type="protein sequence ID" value="OGM98396.1"/>
    <property type="molecule type" value="Genomic_DNA"/>
</dbReference>
<gene>
    <name evidence="1" type="ORF">A2817_01105</name>
</gene>
<sequence length="116" mass="13424">MASLQFIEEKPISLVEVRSILTDVESRDTELNYRSTKVKEFLENFGTELTEAKKEKLLKKLKDLNLVRLKDEYYLKIIDFLPTTANDLKIVLQAYPVSLPKKDMDSIVEVVTEFAP</sequence>
<dbReference type="Gene3D" id="1.10.150.80">
    <property type="entry name" value="HRDC domain"/>
    <property type="match status" value="1"/>
</dbReference>
<dbReference type="InterPro" id="IPR010997">
    <property type="entry name" value="HRDC-like_sf"/>
</dbReference>
<dbReference type="GO" id="GO:0000166">
    <property type="term" value="F:nucleotide binding"/>
    <property type="evidence" value="ECO:0007669"/>
    <property type="project" value="InterPro"/>
</dbReference>
<dbReference type="Proteomes" id="UP000177594">
    <property type="component" value="Unassembled WGS sequence"/>
</dbReference>
<comment type="caution">
    <text evidence="1">The sequence shown here is derived from an EMBL/GenBank/DDBJ whole genome shotgun (WGS) entry which is preliminary data.</text>
</comment>
<proteinExistence type="predicted"/>
<name>A0A1F8EC03_9BACT</name>
<evidence type="ECO:0008006" key="3">
    <source>
        <dbReference type="Google" id="ProtNLM"/>
    </source>
</evidence>
<dbReference type="SUPFAM" id="SSF47819">
    <property type="entry name" value="HRDC-like"/>
    <property type="match status" value="1"/>
</dbReference>
<reference evidence="1 2" key="1">
    <citation type="journal article" date="2016" name="Nat. Commun.">
        <title>Thousands of microbial genomes shed light on interconnected biogeochemical processes in an aquifer system.</title>
        <authorList>
            <person name="Anantharaman K."/>
            <person name="Brown C.T."/>
            <person name="Hug L.A."/>
            <person name="Sharon I."/>
            <person name="Castelle C.J."/>
            <person name="Probst A.J."/>
            <person name="Thomas B.C."/>
            <person name="Singh A."/>
            <person name="Wilkins M.J."/>
            <person name="Karaoz U."/>
            <person name="Brodie E.L."/>
            <person name="Williams K.H."/>
            <person name="Hubbard S.S."/>
            <person name="Banfield J.F."/>
        </authorList>
    </citation>
    <scope>NUCLEOTIDE SEQUENCE [LARGE SCALE GENOMIC DNA]</scope>
</reference>
<dbReference type="InterPro" id="IPR044876">
    <property type="entry name" value="HRDC_dom_sf"/>
</dbReference>
<dbReference type="AlphaFoldDB" id="A0A1F8EC03"/>
<evidence type="ECO:0000313" key="1">
    <source>
        <dbReference type="EMBL" id="OGM98396.1"/>
    </source>
</evidence>